<keyword evidence="6" id="KW-1185">Reference proteome</keyword>
<proteinExistence type="predicted"/>
<dbReference type="PANTHER" id="PTHR42855">
    <property type="entry name" value="ABC TRANSPORTER ATP-BINDING SUBUNIT"/>
    <property type="match status" value="1"/>
</dbReference>
<dbReference type="Gene3D" id="1.10.287.380">
    <property type="entry name" value="Valyl-tRNA synthetase, C-terminal domain"/>
    <property type="match status" value="1"/>
</dbReference>
<dbReference type="InterPro" id="IPR032524">
    <property type="entry name" value="ABC_tran_C"/>
</dbReference>
<dbReference type="InterPro" id="IPR017871">
    <property type="entry name" value="ABC_transporter-like_CS"/>
</dbReference>
<dbReference type="InterPro" id="IPR003593">
    <property type="entry name" value="AAA+_ATPase"/>
</dbReference>
<dbReference type="InterPro" id="IPR032781">
    <property type="entry name" value="ABC_tran_Xtn"/>
</dbReference>
<name>A0ABX3EH54_9BACL</name>
<accession>A0ABX3EH54</accession>
<feature type="domain" description="ABC transporter" evidence="4">
    <location>
        <begin position="330"/>
        <end position="545"/>
    </location>
</feature>
<dbReference type="Proteomes" id="UP000186058">
    <property type="component" value="Unassembled WGS sequence"/>
</dbReference>
<dbReference type="EMBL" id="LVWI01000070">
    <property type="protein sequence ID" value="OKP82024.1"/>
    <property type="molecule type" value="Genomic_DNA"/>
</dbReference>
<feature type="compositionally biased region" description="Basic and acidic residues" evidence="3">
    <location>
        <begin position="575"/>
        <end position="588"/>
    </location>
</feature>
<dbReference type="CDD" id="cd03221">
    <property type="entry name" value="ABCF_EF-3"/>
    <property type="match status" value="2"/>
</dbReference>
<dbReference type="InterPro" id="IPR037118">
    <property type="entry name" value="Val-tRNA_synth_C_sf"/>
</dbReference>
<keyword evidence="2 5" id="KW-0067">ATP-binding</keyword>
<evidence type="ECO:0000313" key="6">
    <source>
        <dbReference type="Proteomes" id="UP000186058"/>
    </source>
</evidence>
<gene>
    <name evidence="5" type="ORF">A3844_24525</name>
</gene>
<evidence type="ECO:0000259" key="4">
    <source>
        <dbReference type="PROSITE" id="PS50893"/>
    </source>
</evidence>
<dbReference type="InterPro" id="IPR003439">
    <property type="entry name" value="ABC_transporter-like_ATP-bd"/>
</dbReference>
<evidence type="ECO:0000256" key="3">
    <source>
        <dbReference type="SAM" id="MobiDB-lite"/>
    </source>
</evidence>
<keyword evidence="1" id="KW-0547">Nucleotide-binding</keyword>
<feature type="region of interest" description="Disordered" evidence="3">
    <location>
        <begin position="552"/>
        <end position="588"/>
    </location>
</feature>
<dbReference type="Pfam" id="PF16326">
    <property type="entry name" value="ABC_tran_CTD"/>
    <property type="match status" value="1"/>
</dbReference>
<dbReference type="Gene3D" id="3.40.50.300">
    <property type="entry name" value="P-loop containing nucleotide triphosphate hydrolases"/>
    <property type="match status" value="2"/>
</dbReference>
<dbReference type="GO" id="GO:0005524">
    <property type="term" value="F:ATP binding"/>
    <property type="evidence" value="ECO:0007669"/>
    <property type="project" value="UniProtKB-KW"/>
</dbReference>
<evidence type="ECO:0000256" key="1">
    <source>
        <dbReference type="ARBA" id="ARBA00022741"/>
    </source>
</evidence>
<feature type="domain" description="ABC transporter" evidence="4">
    <location>
        <begin position="3"/>
        <end position="262"/>
    </location>
</feature>
<dbReference type="PANTHER" id="PTHR42855:SF2">
    <property type="entry name" value="DRUG RESISTANCE ABC TRANSPORTER,ATP-BINDING PROTEIN"/>
    <property type="match status" value="1"/>
</dbReference>
<dbReference type="PROSITE" id="PS50893">
    <property type="entry name" value="ABC_TRANSPORTER_2"/>
    <property type="match status" value="2"/>
</dbReference>
<dbReference type="Pfam" id="PF12848">
    <property type="entry name" value="ABC_tran_Xtn"/>
    <property type="match status" value="1"/>
</dbReference>
<sequence>MLLQATGITKSYGVQSVLDGISLQVNEKERVGLVGVNGAGKSTFLQILAGEMSFDSGQIHKSKETTIGYLAQNSGLQSDKTIQEEMLAVFAPLIEAEAELRQLEADIADPKLADDPKRYEDLLERYARRSDWFKDHGGYEMNTRIRSVLHGMGFGEFSPDTPIATLSGGQKTRLALARILLQAPDLLMLDEPTNHLDIETLTWLEDYLRSYAGGILVVSHDRYFLDRLVTTIVEIERHQSRRYTGNYSRYMDLKAAEYEIRLKQYEKQQDEISRMEEFVQRNIVRASTTKRAQSRRKALDKMDRIDKPLGDLKKASFSFEPDFMSGKEVLQVRDVAVAFNKDAAPLFRNASFELRRGETAALIGPNGIGKSTLLQCMTGTREPSAGTVNWGTKVKIAYYDQEQTRLNPRNTVLEELWSEYPMLEEARIRTILGNFLFSGEDVLKKVAALSGGEKARVALSKLMLRGANMLILDEPTNHLDLVSREVLESALIDFEGTLLFISHDRYFLNKMAERVLELHPGGIDQYLGNYDDYIEKKKELEAIALEEAELASAKTSKNADTETQAAEKGTALSYEAEKQAKREERNRQRRISELEENIAELEETIARIENEMTKPEVFQDYMALQEHEGDLKLKKEQLGNLFSEWENLADE</sequence>
<reference evidence="5 6" key="1">
    <citation type="submission" date="2016-03" db="EMBL/GenBank/DDBJ databases">
        <authorList>
            <person name="Sant'Anna F.H."/>
            <person name="Ambrosini A."/>
            <person name="Souza R."/>
            <person name="Bach E."/>
            <person name="Fernandes G."/>
            <person name="Balsanelli E."/>
            <person name="Baura V.A."/>
            <person name="Souza E.M."/>
            <person name="Passaglia L."/>
        </authorList>
    </citation>
    <scope>NUCLEOTIDE SEQUENCE [LARGE SCALE GENOMIC DNA]</scope>
    <source>
        <strain evidence="5 6">P26E</strain>
    </source>
</reference>
<dbReference type="SMART" id="SM00382">
    <property type="entry name" value="AAA"/>
    <property type="match status" value="2"/>
</dbReference>
<dbReference type="RefSeq" id="WP_074108791.1">
    <property type="nucleotide sequence ID" value="NZ_LVWI01000070.1"/>
</dbReference>
<comment type="caution">
    <text evidence="5">The sequence shown here is derived from an EMBL/GenBank/DDBJ whole genome shotgun (WGS) entry which is preliminary data.</text>
</comment>
<dbReference type="Pfam" id="PF00005">
    <property type="entry name" value="ABC_tran"/>
    <property type="match status" value="2"/>
</dbReference>
<dbReference type="PROSITE" id="PS00211">
    <property type="entry name" value="ABC_TRANSPORTER_1"/>
    <property type="match status" value="2"/>
</dbReference>
<evidence type="ECO:0000313" key="5">
    <source>
        <dbReference type="EMBL" id="OKP82024.1"/>
    </source>
</evidence>
<dbReference type="SUPFAM" id="SSF52540">
    <property type="entry name" value="P-loop containing nucleoside triphosphate hydrolases"/>
    <property type="match status" value="2"/>
</dbReference>
<protein>
    <submittedName>
        <fullName evidence="5">Multidrug ABC transporter ATP-binding protein</fullName>
    </submittedName>
</protein>
<dbReference type="InterPro" id="IPR027417">
    <property type="entry name" value="P-loop_NTPase"/>
</dbReference>
<evidence type="ECO:0000256" key="2">
    <source>
        <dbReference type="ARBA" id="ARBA00022840"/>
    </source>
</evidence>
<dbReference type="InterPro" id="IPR051309">
    <property type="entry name" value="ABCF_ATPase"/>
</dbReference>
<organism evidence="5 6">
    <name type="scientific">Paenibacillus helianthi</name>
    <dbReference type="NCBI Taxonomy" id="1349432"/>
    <lineage>
        <taxon>Bacteria</taxon>
        <taxon>Bacillati</taxon>
        <taxon>Bacillota</taxon>
        <taxon>Bacilli</taxon>
        <taxon>Bacillales</taxon>
        <taxon>Paenibacillaceae</taxon>
        <taxon>Paenibacillus</taxon>
    </lineage>
</organism>